<reference evidence="2" key="1">
    <citation type="submission" date="2015-01" db="EMBL/GenBank/DDBJ databases">
        <title>Comparative genome analysis of Bacillus coagulans HM-08, Clostridium butyricum HM-68, Bacillus subtilis HM-66 and Bacillus paralicheniformis BL-09.</title>
        <authorList>
            <person name="Zhang H."/>
        </authorList>
    </citation>
    <scope>NUCLEOTIDE SEQUENCE [LARGE SCALE GENOMIC DNA]</scope>
    <source>
        <strain evidence="2">HM-08</strain>
    </source>
</reference>
<gene>
    <name evidence="1" type="ORF">SB48_HM08orf03592</name>
</gene>
<proteinExistence type="predicted"/>
<evidence type="ECO:0000313" key="2">
    <source>
        <dbReference type="Proteomes" id="UP000032024"/>
    </source>
</evidence>
<protein>
    <submittedName>
        <fullName evidence="1">Isocitrate/isopropylmalate dehydrogenase</fullName>
    </submittedName>
</protein>
<evidence type="ECO:0000313" key="1">
    <source>
        <dbReference type="EMBL" id="AJO23071.1"/>
    </source>
</evidence>
<dbReference type="SUPFAM" id="SSF53659">
    <property type="entry name" value="Isocitrate/Isopropylmalate dehydrogenase-like"/>
    <property type="match status" value="1"/>
</dbReference>
<accession>A0AAN0WC43</accession>
<keyword evidence="2" id="KW-1185">Reference proteome</keyword>
<organism evidence="1 2">
    <name type="scientific">Heyndrickxia coagulans</name>
    <name type="common">Weizmannia coagulans</name>
    <dbReference type="NCBI Taxonomy" id="1398"/>
    <lineage>
        <taxon>Bacteria</taxon>
        <taxon>Bacillati</taxon>
        <taxon>Bacillota</taxon>
        <taxon>Bacilli</taxon>
        <taxon>Bacillales</taxon>
        <taxon>Bacillaceae</taxon>
        <taxon>Heyndrickxia</taxon>
    </lineage>
</organism>
<sequence length="39" mass="4002">MEDACLGTIADGTVTHDLGGSASTTAFTDAVIKKIYQLS</sequence>
<dbReference type="AlphaFoldDB" id="A0AAN0WC43"/>
<name>A0AAN0WC43_HEYCO</name>
<dbReference type="Proteomes" id="UP000032024">
    <property type="component" value="Chromosome"/>
</dbReference>
<dbReference type="Gene3D" id="3.40.718.10">
    <property type="entry name" value="Isopropylmalate Dehydrogenase"/>
    <property type="match status" value="1"/>
</dbReference>
<dbReference type="EMBL" id="CP010525">
    <property type="protein sequence ID" value="AJO23071.1"/>
    <property type="molecule type" value="Genomic_DNA"/>
</dbReference>